<evidence type="ECO:0000256" key="5">
    <source>
        <dbReference type="ARBA" id="ARBA00022741"/>
    </source>
</evidence>
<evidence type="ECO:0000313" key="12">
    <source>
        <dbReference type="Proteomes" id="UP000443153"/>
    </source>
</evidence>
<protein>
    <recommendedName>
        <fullName evidence="3 10">Gluconokinase</fullName>
        <ecNumber evidence="3 10">2.7.1.12</ecNumber>
    </recommendedName>
</protein>
<dbReference type="OrthoDB" id="9813917at2"/>
<dbReference type="NCBIfam" id="TIGR01313">
    <property type="entry name" value="therm_gnt_kin"/>
    <property type="match status" value="1"/>
</dbReference>
<organism evidence="11 12">
    <name type="scientific">Maribacter luteus</name>
    <dbReference type="NCBI Taxonomy" id="2594478"/>
    <lineage>
        <taxon>Bacteria</taxon>
        <taxon>Pseudomonadati</taxon>
        <taxon>Bacteroidota</taxon>
        <taxon>Flavobacteriia</taxon>
        <taxon>Flavobacteriales</taxon>
        <taxon>Flavobacteriaceae</taxon>
        <taxon>Maribacter</taxon>
    </lineage>
</organism>
<dbReference type="EC" id="2.7.1.12" evidence="3 10"/>
<dbReference type="AlphaFoldDB" id="A0A6I2MTR0"/>
<evidence type="ECO:0000256" key="7">
    <source>
        <dbReference type="ARBA" id="ARBA00022840"/>
    </source>
</evidence>
<name>A0A6I2MTR0_9FLAO</name>
<keyword evidence="4 10" id="KW-0808">Transferase</keyword>
<dbReference type="EMBL" id="WKJH01000030">
    <property type="protein sequence ID" value="MRX66005.1"/>
    <property type="molecule type" value="Genomic_DNA"/>
</dbReference>
<dbReference type="InterPro" id="IPR006001">
    <property type="entry name" value="Therm_gnt_kin"/>
</dbReference>
<dbReference type="RefSeq" id="WP_154369400.1">
    <property type="nucleotide sequence ID" value="NZ_WKJH01000030.1"/>
</dbReference>
<keyword evidence="6 10" id="KW-0418">Kinase</keyword>
<evidence type="ECO:0000256" key="10">
    <source>
        <dbReference type="RuleBase" id="RU363066"/>
    </source>
</evidence>
<dbReference type="PANTHER" id="PTHR43442:SF3">
    <property type="entry name" value="GLUCONOKINASE-RELATED"/>
    <property type="match status" value="1"/>
</dbReference>
<comment type="caution">
    <text evidence="11">The sequence shown here is derived from an EMBL/GenBank/DDBJ whole genome shotgun (WGS) entry which is preliminary data.</text>
</comment>
<evidence type="ECO:0000256" key="3">
    <source>
        <dbReference type="ARBA" id="ARBA00012054"/>
    </source>
</evidence>
<dbReference type="GO" id="GO:0005737">
    <property type="term" value="C:cytoplasm"/>
    <property type="evidence" value="ECO:0007669"/>
    <property type="project" value="TreeGrafter"/>
</dbReference>
<dbReference type="Pfam" id="PF01202">
    <property type="entry name" value="SKI"/>
    <property type="match status" value="1"/>
</dbReference>
<evidence type="ECO:0000256" key="9">
    <source>
        <dbReference type="ARBA" id="ARBA00048090"/>
    </source>
</evidence>
<gene>
    <name evidence="11" type="ORF">GJ691_17780</name>
</gene>
<evidence type="ECO:0000256" key="8">
    <source>
        <dbReference type="ARBA" id="ARBA00023064"/>
    </source>
</evidence>
<dbReference type="PANTHER" id="PTHR43442">
    <property type="entry name" value="GLUCONOKINASE-RELATED"/>
    <property type="match status" value="1"/>
</dbReference>
<comment type="similarity">
    <text evidence="2 10">Belongs to the gluconokinase GntK/GntV family.</text>
</comment>
<dbReference type="SUPFAM" id="SSF52540">
    <property type="entry name" value="P-loop containing nucleoside triphosphate hydrolases"/>
    <property type="match status" value="1"/>
</dbReference>
<sequence length="163" mass="18348">MDRKGIYVVMGVSGCGKSTIGLLLAEKLGIPFFDGDDYHPEANVKKMKSGLALNDDDRKGWLEALNELAIEHKQKGAVIACSALKESYRSLLRKQLKKEMAFVYLQGSFSEIHARLQERKGHYMPIELLKSQFETLEEPKDAITVSITHSPDRIVTEILKKIT</sequence>
<keyword evidence="8" id="KW-0311">Gluconate utilization</keyword>
<dbReference type="PROSITE" id="PS51257">
    <property type="entry name" value="PROKAR_LIPOPROTEIN"/>
    <property type="match status" value="1"/>
</dbReference>
<dbReference type="Proteomes" id="UP000443153">
    <property type="component" value="Unassembled WGS sequence"/>
</dbReference>
<dbReference type="Gene3D" id="3.40.50.300">
    <property type="entry name" value="P-loop containing nucleotide triphosphate hydrolases"/>
    <property type="match status" value="1"/>
</dbReference>
<proteinExistence type="inferred from homology"/>
<accession>A0A6I2MTR0</accession>
<dbReference type="InterPro" id="IPR031322">
    <property type="entry name" value="Shikimate/glucono_kinase"/>
</dbReference>
<reference evidence="11 12" key="1">
    <citation type="submission" date="2019-11" db="EMBL/GenBank/DDBJ databases">
        <title>Maribacter lutea sp. nov., a marine bacterium isolated from intertidal sand.</title>
        <authorList>
            <person name="Liu A."/>
        </authorList>
    </citation>
    <scope>NUCLEOTIDE SEQUENCE [LARGE SCALE GENOMIC DNA]</scope>
    <source>
        <strain evidence="11 12">RZ05</strain>
    </source>
</reference>
<dbReference type="GO" id="GO:0019521">
    <property type="term" value="P:D-gluconate metabolic process"/>
    <property type="evidence" value="ECO:0007669"/>
    <property type="project" value="UniProtKB-KW"/>
</dbReference>
<evidence type="ECO:0000256" key="6">
    <source>
        <dbReference type="ARBA" id="ARBA00022777"/>
    </source>
</evidence>
<comment type="catalytic activity">
    <reaction evidence="9 10">
        <text>D-gluconate + ATP = 6-phospho-D-gluconate + ADP + H(+)</text>
        <dbReference type="Rhea" id="RHEA:19433"/>
        <dbReference type="ChEBI" id="CHEBI:15378"/>
        <dbReference type="ChEBI" id="CHEBI:18391"/>
        <dbReference type="ChEBI" id="CHEBI:30616"/>
        <dbReference type="ChEBI" id="CHEBI:58759"/>
        <dbReference type="ChEBI" id="CHEBI:456216"/>
        <dbReference type="EC" id="2.7.1.12"/>
    </reaction>
</comment>
<dbReference type="CDD" id="cd02021">
    <property type="entry name" value="GntK"/>
    <property type="match status" value="1"/>
</dbReference>
<keyword evidence="12" id="KW-1185">Reference proteome</keyword>
<keyword evidence="5 10" id="KW-0547">Nucleotide-binding</keyword>
<evidence type="ECO:0000256" key="2">
    <source>
        <dbReference type="ARBA" id="ARBA00008420"/>
    </source>
</evidence>
<evidence type="ECO:0000256" key="1">
    <source>
        <dbReference type="ARBA" id="ARBA00004761"/>
    </source>
</evidence>
<evidence type="ECO:0000256" key="4">
    <source>
        <dbReference type="ARBA" id="ARBA00022679"/>
    </source>
</evidence>
<evidence type="ECO:0000313" key="11">
    <source>
        <dbReference type="EMBL" id="MRX66005.1"/>
    </source>
</evidence>
<keyword evidence="7 10" id="KW-0067">ATP-binding</keyword>
<dbReference type="GO" id="GO:0005524">
    <property type="term" value="F:ATP binding"/>
    <property type="evidence" value="ECO:0007669"/>
    <property type="project" value="UniProtKB-KW"/>
</dbReference>
<dbReference type="InterPro" id="IPR027417">
    <property type="entry name" value="P-loop_NTPase"/>
</dbReference>
<dbReference type="FunFam" id="3.40.50.300:FF:000522">
    <property type="entry name" value="Gluconokinase"/>
    <property type="match status" value="1"/>
</dbReference>
<dbReference type="GO" id="GO:0046316">
    <property type="term" value="F:gluconokinase activity"/>
    <property type="evidence" value="ECO:0007669"/>
    <property type="project" value="UniProtKB-EC"/>
</dbReference>
<comment type="pathway">
    <text evidence="1">Carbohydrate acid metabolism.</text>
</comment>